<feature type="region of interest" description="Disordered" evidence="8">
    <location>
        <begin position="1"/>
        <end position="68"/>
    </location>
</feature>
<feature type="domain" description="Myb-like" evidence="9">
    <location>
        <begin position="516"/>
        <end position="566"/>
    </location>
</feature>
<evidence type="ECO:0000256" key="1">
    <source>
        <dbReference type="ARBA" id="ARBA00004123"/>
    </source>
</evidence>
<dbReference type="FunFam" id="1.10.10.60:FF:000119">
    <property type="entry name" value="Transcription factor GAMYB"/>
    <property type="match status" value="1"/>
</dbReference>
<dbReference type="CDD" id="cd00167">
    <property type="entry name" value="SANT"/>
    <property type="match status" value="2"/>
</dbReference>
<dbReference type="PROSITE" id="PS50090">
    <property type="entry name" value="MYB_LIKE"/>
    <property type="match status" value="2"/>
</dbReference>
<keyword evidence="3" id="KW-0805">Transcription regulation</keyword>
<evidence type="ECO:0000256" key="8">
    <source>
        <dbReference type="SAM" id="MobiDB-lite"/>
    </source>
</evidence>
<keyword evidence="2" id="KW-0677">Repeat</keyword>
<evidence type="ECO:0000256" key="7">
    <source>
        <dbReference type="ARBA" id="ARBA00023242"/>
    </source>
</evidence>
<feature type="domain" description="HTH myb-type" evidence="10">
    <location>
        <begin position="466"/>
        <end position="515"/>
    </location>
</feature>
<dbReference type="PROSITE" id="PS51294">
    <property type="entry name" value="HTH_MYB"/>
    <property type="match status" value="2"/>
</dbReference>
<dbReference type="GO" id="GO:0045893">
    <property type="term" value="P:positive regulation of DNA-templated transcription"/>
    <property type="evidence" value="ECO:0007669"/>
    <property type="project" value="UniProtKB-ARBA"/>
</dbReference>
<dbReference type="GO" id="GO:0048235">
    <property type="term" value="P:pollen sperm cell differentiation"/>
    <property type="evidence" value="ECO:0007669"/>
    <property type="project" value="UniProtKB-ARBA"/>
</dbReference>
<dbReference type="GO" id="GO:0040008">
    <property type="term" value="P:regulation of growth"/>
    <property type="evidence" value="ECO:0007669"/>
    <property type="project" value="UniProtKB-ARBA"/>
</dbReference>
<name>A0AAW2CP11_9ROSI</name>
<dbReference type="GO" id="GO:0005634">
    <property type="term" value="C:nucleus"/>
    <property type="evidence" value="ECO:0007669"/>
    <property type="project" value="UniProtKB-SubCell"/>
</dbReference>
<evidence type="ECO:0000256" key="3">
    <source>
        <dbReference type="ARBA" id="ARBA00023015"/>
    </source>
</evidence>
<keyword evidence="7" id="KW-0539">Nucleus</keyword>
<evidence type="ECO:0000256" key="2">
    <source>
        <dbReference type="ARBA" id="ARBA00022737"/>
    </source>
</evidence>
<dbReference type="Pfam" id="PF00249">
    <property type="entry name" value="Myb_DNA-binding"/>
    <property type="match status" value="2"/>
</dbReference>
<evidence type="ECO:0000259" key="9">
    <source>
        <dbReference type="PROSITE" id="PS50090"/>
    </source>
</evidence>
<feature type="compositionally biased region" description="Polar residues" evidence="8">
    <location>
        <begin position="778"/>
        <end position="795"/>
    </location>
</feature>
<dbReference type="FunFam" id="1.10.10.60:FF:000001">
    <property type="entry name" value="MYB-related transcription factor"/>
    <property type="match status" value="1"/>
</dbReference>
<evidence type="ECO:0000256" key="4">
    <source>
        <dbReference type="ARBA" id="ARBA00023125"/>
    </source>
</evidence>
<dbReference type="SUPFAM" id="SSF46689">
    <property type="entry name" value="Homeodomain-like"/>
    <property type="match status" value="1"/>
</dbReference>
<dbReference type="InterPro" id="IPR017930">
    <property type="entry name" value="Myb_dom"/>
</dbReference>
<evidence type="ECO:0000256" key="5">
    <source>
        <dbReference type="ARBA" id="ARBA00023159"/>
    </source>
</evidence>
<dbReference type="GO" id="GO:0009653">
    <property type="term" value="P:anatomical structure morphogenesis"/>
    <property type="evidence" value="ECO:0007669"/>
    <property type="project" value="UniProtKB-ARBA"/>
</dbReference>
<keyword evidence="4" id="KW-0238">DNA-binding</keyword>
<feature type="compositionally biased region" description="Polar residues" evidence="8">
    <location>
        <begin position="811"/>
        <end position="825"/>
    </location>
</feature>
<evidence type="ECO:0000259" key="10">
    <source>
        <dbReference type="PROSITE" id="PS51294"/>
    </source>
</evidence>
<sequence>MHGRGAGGAAPASDAARRGDAHRTPLPAHAGRFARNRAESPRIGPFRPVSADIGGTGDTGEPADSGETVYFGRNGRFRPKFRPIPAEIQPLHSYTPLSIHTFIYIFNILSSIALKFGTLRKSLHYLISTTTHKPTATATTTTTQPPTTESQTKTNHCKPTVTTSQPNTQQTQPNKPTVTTSHHHPPTCHRRKPQLKINPPLANKLKKNKKIPYHHYKTITISPNLRRRNRVPLLKSCSRSFGGHGLLLHTHSHLKLRCFLCNAIYCLRKNPRGLQIVEHQPPRAQSSESSISTFDNGDSDDLKTKVLFADYGIHWLSSCPCRKLKVAANLVKSKAKHIKTKASDFSPSPLKPTTKVVRLYAKSREAVSSPVEHLTLHYQTLTVEMARRKANLHTRSKSVTLERASSQDADEVGDQETHEASTQGIFKEMMGATNDSEKRKISKGRRDLASIQEACAGGSLGVGGGLKKGPWTSAEDAILVEYVKKHGEGNWNAVQKHSGLSRCGKSCRLRWANHLRPDLKKGGFNPEEERRIIELHAMMGNKWARMAAELPGRTDNEIKNYWNTRIKRLQRAGAPIYPPEVCLQVLNGSRDNQKSTLPTGDAHHHDHLQGDDLEIPDVKFKDLDLDREYLSYSPKLLDIPASSLLRQGIGSSRPYNFKIPTIYPFKRLRESETMFPGPDVSVSGALPVFNHYMDNTYENVAEPFNLPSITFPDHNTNDQLPSGVLPGSHALLNGNSSSSKPISEAMKLELPSLQYSETQPGSWGTPASPLPSLESVDSLIQSPPTEQTHSDCLSPRSSGLLEAILYESQTLKGSKNSPQQTSDTSVMPADVVESSPMNPCKTKWEAHGEPNSPLGHSAASVFSEYTPLSGSSMDEHQSIETVLGCSSMPETVNQDQTHYVIKKEISTQGDFTRPDALLDLGWFGHINEHGKDQSTLTDAIGALLGEECSNGY</sequence>
<feature type="region of interest" description="Disordered" evidence="8">
    <location>
        <begin position="136"/>
        <end position="196"/>
    </location>
</feature>
<keyword evidence="6" id="KW-0804">Transcription</keyword>
<dbReference type="PANTHER" id="PTHR47995">
    <property type="entry name" value="TRANSCRIPTION FACTOR MYB33-RELATED"/>
    <property type="match status" value="1"/>
</dbReference>
<organism evidence="11 12">
    <name type="scientific">Lithocarpus litseifolius</name>
    <dbReference type="NCBI Taxonomy" id="425828"/>
    <lineage>
        <taxon>Eukaryota</taxon>
        <taxon>Viridiplantae</taxon>
        <taxon>Streptophyta</taxon>
        <taxon>Embryophyta</taxon>
        <taxon>Tracheophyta</taxon>
        <taxon>Spermatophyta</taxon>
        <taxon>Magnoliopsida</taxon>
        <taxon>eudicotyledons</taxon>
        <taxon>Gunneridae</taxon>
        <taxon>Pentapetalae</taxon>
        <taxon>rosids</taxon>
        <taxon>fabids</taxon>
        <taxon>Fagales</taxon>
        <taxon>Fagaceae</taxon>
        <taxon>Lithocarpus</taxon>
    </lineage>
</organism>
<feature type="compositionally biased region" description="Low complexity" evidence="8">
    <location>
        <begin position="136"/>
        <end position="180"/>
    </location>
</feature>
<comment type="subcellular location">
    <subcellularLocation>
        <location evidence="1">Nucleus</location>
    </subcellularLocation>
</comment>
<comment type="caution">
    <text evidence="11">The sequence shown here is derived from an EMBL/GenBank/DDBJ whole genome shotgun (WGS) entry which is preliminary data.</text>
</comment>
<dbReference type="GO" id="GO:0003677">
    <property type="term" value="F:DNA binding"/>
    <property type="evidence" value="ECO:0007669"/>
    <property type="project" value="UniProtKB-KW"/>
</dbReference>
<keyword evidence="12" id="KW-1185">Reference proteome</keyword>
<dbReference type="SMART" id="SM00717">
    <property type="entry name" value="SANT"/>
    <property type="match status" value="2"/>
</dbReference>
<accession>A0AAW2CP11</accession>
<keyword evidence="5" id="KW-0010">Activator</keyword>
<feature type="compositionally biased region" description="Basic residues" evidence="8">
    <location>
        <begin position="181"/>
        <end position="194"/>
    </location>
</feature>
<feature type="region of interest" description="Disordered" evidence="8">
    <location>
        <begin position="394"/>
        <end position="421"/>
    </location>
</feature>
<feature type="domain" description="Myb-like" evidence="9">
    <location>
        <begin position="463"/>
        <end position="515"/>
    </location>
</feature>
<dbReference type="InterPro" id="IPR009057">
    <property type="entry name" value="Homeodomain-like_sf"/>
</dbReference>
<feature type="region of interest" description="Disordered" evidence="8">
    <location>
        <begin position="715"/>
        <end position="741"/>
    </location>
</feature>
<feature type="region of interest" description="Disordered" evidence="8">
    <location>
        <begin position="756"/>
        <end position="795"/>
    </location>
</feature>
<dbReference type="Gene3D" id="1.10.10.60">
    <property type="entry name" value="Homeodomain-like"/>
    <property type="match status" value="2"/>
</dbReference>
<feature type="domain" description="HTH myb-type" evidence="10">
    <location>
        <begin position="516"/>
        <end position="570"/>
    </location>
</feature>
<dbReference type="InterPro" id="IPR001005">
    <property type="entry name" value="SANT/Myb"/>
</dbReference>
<proteinExistence type="predicted"/>
<protein>
    <submittedName>
        <fullName evidence="11">Uncharacterized protein</fullName>
    </submittedName>
</protein>
<evidence type="ECO:0000256" key="6">
    <source>
        <dbReference type="ARBA" id="ARBA00023163"/>
    </source>
</evidence>
<evidence type="ECO:0000313" key="11">
    <source>
        <dbReference type="EMBL" id="KAK9999137.1"/>
    </source>
</evidence>
<feature type="compositionally biased region" description="Polar residues" evidence="8">
    <location>
        <begin position="397"/>
        <end position="407"/>
    </location>
</feature>
<dbReference type="AlphaFoldDB" id="A0AAW2CP11"/>
<dbReference type="PANTHER" id="PTHR47995:SF18">
    <property type="entry name" value="TRANSCRIPTION FACTOR MYB65"/>
    <property type="match status" value="1"/>
</dbReference>
<dbReference type="Proteomes" id="UP001459277">
    <property type="component" value="Unassembled WGS sequence"/>
</dbReference>
<feature type="region of interest" description="Disordered" evidence="8">
    <location>
        <begin position="811"/>
        <end position="837"/>
    </location>
</feature>
<reference evidence="11 12" key="1">
    <citation type="submission" date="2024-01" db="EMBL/GenBank/DDBJ databases">
        <title>A telomere-to-telomere, gap-free genome of sweet tea (Lithocarpus litseifolius).</title>
        <authorList>
            <person name="Zhou J."/>
        </authorList>
    </citation>
    <scope>NUCLEOTIDE SEQUENCE [LARGE SCALE GENOMIC DNA]</scope>
    <source>
        <strain evidence="11">Zhou-2022a</strain>
        <tissue evidence="11">Leaf</tissue>
    </source>
</reference>
<dbReference type="EMBL" id="JAZDWU010000006">
    <property type="protein sequence ID" value="KAK9999137.1"/>
    <property type="molecule type" value="Genomic_DNA"/>
</dbReference>
<gene>
    <name evidence="11" type="ORF">SO802_018740</name>
</gene>
<evidence type="ECO:0000313" key="12">
    <source>
        <dbReference type="Proteomes" id="UP001459277"/>
    </source>
</evidence>